<evidence type="ECO:0000313" key="2">
    <source>
        <dbReference type="EMBL" id="GGB00007.1"/>
    </source>
</evidence>
<dbReference type="RefSeq" id="WP_188931836.1">
    <property type="nucleotide sequence ID" value="NZ_BMJC01000002.1"/>
</dbReference>
<feature type="chain" id="PRO_5035246126" description="DUF4251 domain-containing protein" evidence="1">
    <location>
        <begin position="19"/>
        <end position="162"/>
    </location>
</feature>
<dbReference type="Proteomes" id="UP000607559">
    <property type="component" value="Unassembled WGS sequence"/>
</dbReference>
<evidence type="ECO:0000313" key="3">
    <source>
        <dbReference type="Proteomes" id="UP000607559"/>
    </source>
</evidence>
<reference evidence="2" key="2">
    <citation type="submission" date="2020-09" db="EMBL/GenBank/DDBJ databases">
        <authorList>
            <person name="Sun Q."/>
            <person name="Zhou Y."/>
        </authorList>
    </citation>
    <scope>NUCLEOTIDE SEQUENCE</scope>
    <source>
        <strain evidence="2">CGMCC 1.15448</strain>
    </source>
</reference>
<name>A0A8J2UD94_9BACT</name>
<evidence type="ECO:0000256" key="1">
    <source>
        <dbReference type="SAM" id="SignalP"/>
    </source>
</evidence>
<comment type="caution">
    <text evidence="2">The sequence shown here is derived from an EMBL/GenBank/DDBJ whole genome shotgun (WGS) entry which is preliminary data.</text>
</comment>
<accession>A0A8J2UD94</accession>
<dbReference type="EMBL" id="BMJC01000002">
    <property type="protein sequence ID" value="GGB00007.1"/>
    <property type="molecule type" value="Genomic_DNA"/>
</dbReference>
<gene>
    <name evidence="2" type="ORF">GCM10011511_24170</name>
</gene>
<dbReference type="Gene3D" id="2.40.128.410">
    <property type="match status" value="1"/>
</dbReference>
<sequence length="162" mass="17961">MKTLLLILGLGLSAVTDAQTNNAKALVDSQDYVFKAWQAMPMRGRVRNLTYDYDLKVSKQAIVSYLPYYGEAYVAPIDPTKNGLEFTSKDYTYTVTPGKKEGWTVMIKPKDYPEVQQMILNISSAGYASLQVISTNRQAISFSGAIVPSSTTSKKKPSKDEK</sequence>
<dbReference type="AlphaFoldDB" id="A0A8J2UD94"/>
<organism evidence="2 3">
    <name type="scientific">Puia dinghuensis</name>
    <dbReference type="NCBI Taxonomy" id="1792502"/>
    <lineage>
        <taxon>Bacteria</taxon>
        <taxon>Pseudomonadati</taxon>
        <taxon>Bacteroidota</taxon>
        <taxon>Chitinophagia</taxon>
        <taxon>Chitinophagales</taxon>
        <taxon>Chitinophagaceae</taxon>
        <taxon>Puia</taxon>
    </lineage>
</organism>
<protein>
    <recommendedName>
        <fullName evidence="4">DUF4251 domain-containing protein</fullName>
    </recommendedName>
</protein>
<feature type="signal peptide" evidence="1">
    <location>
        <begin position="1"/>
        <end position="18"/>
    </location>
</feature>
<dbReference type="Pfam" id="PF14059">
    <property type="entry name" value="DUF4251"/>
    <property type="match status" value="1"/>
</dbReference>
<reference evidence="2" key="1">
    <citation type="journal article" date="2014" name="Int. J. Syst. Evol. Microbiol.">
        <title>Complete genome sequence of Corynebacterium casei LMG S-19264T (=DSM 44701T), isolated from a smear-ripened cheese.</title>
        <authorList>
            <consortium name="US DOE Joint Genome Institute (JGI-PGF)"/>
            <person name="Walter F."/>
            <person name="Albersmeier A."/>
            <person name="Kalinowski J."/>
            <person name="Ruckert C."/>
        </authorList>
    </citation>
    <scope>NUCLEOTIDE SEQUENCE</scope>
    <source>
        <strain evidence="2">CGMCC 1.15448</strain>
    </source>
</reference>
<keyword evidence="3" id="KW-1185">Reference proteome</keyword>
<keyword evidence="1" id="KW-0732">Signal</keyword>
<proteinExistence type="predicted"/>
<dbReference type="InterPro" id="IPR025347">
    <property type="entry name" value="DUF4251"/>
</dbReference>
<evidence type="ECO:0008006" key="4">
    <source>
        <dbReference type="Google" id="ProtNLM"/>
    </source>
</evidence>